<dbReference type="EMBL" id="GBXM01077104">
    <property type="protein sequence ID" value="JAH31473.1"/>
    <property type="molecule type" value="Transcribed_RNA"/>
</dbReference>
<protein>
    <submittedName>
        <fullName evidence="1">Uncharacterized protein</fullName>
    </submittedName>
</protein>
<accession>A0A0E9RT76</accession>
<sequence length="56" mass="6734">MCNKQKLSCYQRYCKRRLLHDPFLTAITRQCFCVTQVAKTVFYLSYLFSCSEDRLL</sequence>
<proteinExistence type="predicted"/>
<reference evidence="1" key="2">
    <citation type="journal article" date="2015" name="Fish Shellfish Immunol.">
        <title>Early steps in the European eel (Anguilla anguilla)-Vibrio vulnificus interaction in the gills: Role of the RtxA13 toxin.</title>
        <authorList>
            <person name="Callol A."/>
            <person name="Pajuelo D."/>
            <person name="Ebbesson L."/>
            <person name="Teles M."/>
            <person name="MacKenzie S."/>
            <person name="Amaro C."/>
        </authorList>
    </citation>
    <scope>NUCLEOTIDE SEQUENCE</scope>
</reference>
<dbReference type="AlphaFoldDB" id="A0A0E9RT76"/>
<evidence type="ECO:0000313" key="1">
    <source>
        <dbReference type="EMBL" id="JAH31473.1"/>
    </source>
</evidence>
<organism evidence="1">
    <name type="scientific">Anguilla anguilla</name>
    <name type="common">European freshwater eel</name>
    <name type="synonym">Muraena anguilla</name>
    <dbReference type="NCBI Taxonomy" id="7936"/>
    <lineage>
        <taxon>Eukaryota</taxon>
        <taxon>Metazoa</taxon>
        <taxon>Chordata</taxon>
        <taxon>Craniata</taxon>
        <taxon>Vertebrata</taxon>
        <taxon>Euteleostomi</taxon>
        <taxon>Actinopterygii</taxon>
        <taxon>Neopterygii</taxon>
        <taxon>Teleostei</taxon>
        <taxon>Anguilliformes</taxon>
        <taxon>Anguillidae</taxon>
        <taxon>Anguilla</taxon>
    </lineage>
</organism>
<reference evidence="1" key="1">
    <citation type="submission" date="2014-11" db="EMBL/GenBank/DDBJ databases">
        <authorList>
            <person name="Amaro Gonzalez C."/>
        </authorList>
    </citation>
    <scope>NUCLEOTIDE SEQUENCE</scope>
</reference>
<name>A0A0E9RT76_ANGAN</name>